<dbReference type="Proteomes" id="UP000251002">
    <property type="component" value="Unassembled WGS sequence"/>
</dbReference>
<accession>A0A365KLW6</accession>
<sequence length="161" mass="18347">MENKTEQTTQLATEKTITDYVEGGIDSAEKIIADQKKIQANLEEEVKPNAEEKLEETLDKTNDTLDEVEKNLEKREQELLQREVKAELKDKGLDMFADVINITDAKQLPDMVKKLTAIVNDIKVSLSYKPADNTKQDAYTIHEQNKDTKSMIGNKLANFFK</sequence>
<organism evidence="2 3">
    <name type="scientific">Planococcus halotolerans</name>
    <dbReference type="NCBI Taxonomy" id="2233542"/>
    <lineage>
        <taxon>Bacteria</taxon>
        <taxon>Bacillati</taxon>
        <taxon>Bacillota</taxon>
        <taxon>Bacilli</taxon>
        <taxon>Bacillales</taxon>
        <taxon>Caryophanaceae</taxon>
        <taxon>Planococcus</taxon>
    </lineage>
</organism>
<protein>
    <submittedName>
        <fullName evidence="2">Uncharacterized protein</fullName>
    </submittedName>
</protein>
<gene>
    <name evidence="2" type="ORF">DP120_16380</name>
</gene>
<keyword evidence="3" id="KW-1185">Reference proteome</keyword>
<feature type="coiled-coil region" evidence="1">
    <location>
        <begin position="25"/>
        <end position="89"/>
    </location>
</feature>
<evidence type="ECO:0000313" key="2">
    <source>
        <dbReference type="EMBL" id="RAZ74155.1"/>
    </source>
</evidence>
<keyword evidence="1" id="KW-0175">Coiled coil</keyword>
<reference evidence="2 3" key="1">
    <citation type="submission" date="2018-06" db="EMBL/GenBank/DDBJ databases">
        <title>The draft genome sequences of strains SCU63 and S1.</title>
        <authorList>
            <person name="Gan L."/>
        </authorList>
    </citation>
    <scope>NUCLEOTIDE SEQUENCE [LARGE SCALE GENOMIC DNA]</scope>
    <source>
        <strain evidence="2 3">SCU63</strain>
    </source>
</reference>
<evidence type="ECO:0000313" key="3">
    <source>
        <dbReference type="Proteomes" id="UP000251002"/>
    </source>
</evidence>
<dbReference type="RefSeq" id="WP_112224714.1">
    <property type="nucleotide sequence ID" value="NZ_CP047673.1"/>
</dbReference>
<evidence type="ECO:0000256" key="1">
    <source>
        <dbReference type="SAM" id="Coils"/>
    </source>
</evidence>
<dbReference type="EMBL" id="QLZR01000008">
    <property type="protein sequence ID" value="RAZ74155.1"/>
    <property type="molecule type" value="Genomic_DNA"/>
</dbReference>
<comment type="caution">
    <text evidence="2">The sequence shown here is derived from an EMBL/GenBank/DDBJ whole genome shotgun (WGS) entry which is preliminary data.</text>
</comment>
<dbReference type="AlphaFoldDB" id="A0A365KLW6"/>
<name>A0A365KLW6_9BACL</name>
<proteinExistence type="predicted"/>